<name>A0AAW0SEB5_SCYPA</name>
<sequence>MGAEWDLILVDYPRPSLADLLGGSQDPGLAFKRHSSTLGARAFIPIVSYYVSSYLTRTSYLQSAHPAVGGRHHPSQQFVVIHLTCAFLKKTEQLSCL</sequence>
<dbReference type="EMBL" id="JARAKH010001310">
    <property type="protein sequence ID" value="KAK8373187.1"/>
    <property type="molecule type" value="Genomic_DNA"/>
</dbReference>
<organism evidence="1 2">
    <name type="scientific">Scylla paramamosain</name>
    <name type="common">Mud crab</name>
    <dbReference type="NCBI Taxonomy" id="85552"/>
    <lineage>
        <taxon>Eukaryota</taxon>
        <taxon>Metazoa</taxon>
        <taxon>Ecdysozoa</taxon>
        <taxon>Arthropoda</taxon>
        <taxon>Crustacea</taxon>
        <taxon>Multicrustacea</taxon>
        <taxon>Malacostraca</taxon>
        <taxon>Eumalacostraca</taxon>
        <taxon>Eucarida</taxon>
        <taxon>Decapoda</taxon>
        <taxon>Pleocyemata</taxon>
        <taxon>Brachyura</taxon>
        <taxon>Eubrachyura</taxon>
        <taxon>Portunoidea</taxon>
        <taxon>Portunidae</taxon>
        <taxon>Portuninae</taxon>
        <taxon>Scylla</taxon>
    </lineage>
</organism>
<evidence type="ECO:0000313" key="1">
    <source>
        <dbReference type="EMBL" id="KAK8373187.1"/>
    </source>
</evidence>
<gene>
    <name evidence="1" type="ORF">O3P69_014212</name>
</gene>
<dbReference type="Proteomes" id="UP001487740">
    <property type="component" value="Unassembled WGS sequence"/>
</dbReference>
<evidence type="ECO:0000313" key="2">
    <source>
        <dbReference type="Proteomes" id="UP001487740"/>
    </source>
</evidence>
<dbReference type="AlphaFoldDB" id="A0AAW0SEB5"/>
<keyword evidence="2" id="KW-1185">Reference proteome</keyword>
<accession>A0AAW0SEB5</accession>
<protein>
    <submittedName>
        <fullName evidence="1">Uncharacterized protein</fullName>
    </submittedName>
</protein>
<proteinExistence type="predicted"/>
<reference evidence="1 2" key="1">
    <citation type="submission" date="2023-03" db="EMBL/GenBank/DDBJ databases">
        <title>High-quality genome of Scylla paramamosain provides insights in environmental adaptation.</title>
        <authorList>
            <person name="Zhang L."/>
        </authorList>
    </citation>
    <scope>NUCLEOTIDE SEQUENCE [LARGE SCALE GENOMIC DNA]</scope>
    <source>
        <strain evidence="1">LZ_2023a</strain>
        <tissue evidence="1">Muscle</tissue>
    </source>
</reference>
<comment type="caution">
    <text evidence="1">The sequence shown here is derived from an EMBL/GenBank/DDBJ whole genome shotgun (WGS) entry which is preliminary data.</text>
</comment>